<dbReference type="Proteomes" id="UP000721861">
    <property type="component" value="Unassembled WGS sequence"/>
</dbReference>
<evidence type="ECO:0000313" key="3">
    <source>
        <dbReference type="Proteomes" id="UP000721861"/>
    </source>
</evidence>
<keyword evidence="1" id="KW-0472">Membrane</keyword>
<feature type="transmembrane region" description="Helical" evidence="1">
    <location>
        <begin position="174"/>
        <end position="192"/>
    </location>
</feature>
<sequence>MTRAIFYKEWIKLRWLLLAISLVFAGSIPYFILNLTNKFRFAGKPHFWSVIVGKDLNLISELTYIPLLAGLIFGLSQIVPEMQKKSLKLTLHLPHPEKLTILKMLLFGSGTLVSIFGITGLVLYFTLSIYLPLQIIGAWFTAALPWYLAGLAAYFLAVWVCIEPVWKQKAINTLLAIALIMLFFKGASTYSLQYATPLYIGIILLSMCFPFYSVFRFKEGVQQ</sequence>
<evidence type="ECO:0000256" key="1">
    <source>
        <dbReference type="SAM" id="Phobius"/>
    </source>
</evidence>
<keyword evidence="1" id="KW-0812">Transmembrane</keyword>
<dbReference type="EMBL" id="JAGUCN010000002">
    <property type="protein sequence ID" value="MBS2210403.1"/>
    <property type="molecule type" value="Genomic_DNA"/>
</dbReference>
<feature type="transmembrane region" description="Helical" evidence="1">
    <location>
        <begin position="139"/>
        <end position="162"/>
    </location>
</feature>
<organism evidence="2 3">
    <name type="scientific">Carboxylicivirga mesophila</name>
    <dbReference type="NCBI Taxonomy" id="1166478"/>
    <lineage>
        <taxon>Bacteria</taxon>
        <taxon>Pseudomonadati</taxon>
        <taxon>Bacteroidota</taxon>
        <taxon>Bacteroidia</taxon>
        <taxon>Marinilabiliales</taxon>
        <taxon>Marinilabiliaceae</taxon>
        <taxon>Carboxylicivirga</taxon>
    </lineage>
</organism>
<keyword evidence="3" id="KW-1185">Reference proteome</keyword>
<comment type="caution">
    <text evidence="2">The sequence shown here is derived from an EMBL/GenBank/DDBJ whole genome shotgun (WGS) entry which is preliminary data.</text>
</comment>
<proteinExistence type="predicted"/>
<evidence type="ECO:0008006" key="4">
    <source>
        <dbReference type="Google" id="ProtNLM"/>
    </source>
</evidence>
<dbReference type="RefSeq" id="WP_212225482.1">
    <property type="nucleotide sequence ID" value="NZ_JAGUCN010000002.1"/>
</dbReference>
<gene>
    <name evidence="2" type="ORF">KEM09_03275</name>
</gene>
<keyword evidence="1" id="KW-1133">Transmembrane helix</keyword>
<feature type="transmembrane region" description="Helical" evidence="1">
    <location>
        <begin position="198"/>
        <end position="215"/>
    </location>
</feature>
<feature type="transmembrane region" description="Helical" evidence="1">
    <location>
        <begin position="62"/>
        <end position="80"/>
    </location>
</feature>
<feature type="transmembrane region" description="Helical" evidence="1">
    <location>
        <begin position="101"/>
        <end position="127"/>
    </location>
</feature>
<evidence type="ECO:0000313" key="2">
    <source>
        <dbReference type="EMBL" id="MBS2210403.1"/>
    </source>
</evidence>
<feature type="transmembrane region" description="Helical" evidence="1">
    <location>
        <begin position="12"/>
        <end position="32"/>
    </location>
</feature>
<reference evidence="2 3" key="1">
    <citation type="journal article" date="2014" name="Int. J. Syst. Evol. Microbiol.">
        <title>Carboxylicivirga gen. nov. in the family Marinilabiliaceae with two novel species, Carboxylicivirga mesophila sp. nov. and Carboxylicivirga taeanensis sp. nov., and reclassification of Cytophaga fermentans as Saccharicrinis fermentans gen. nov., comb. nov.</title>
        <authorList>
            <person name="Yang S.H."/>
            <person name="Seo H.S."/>
            <person name="Woo J.H."/>
            <person name="Oh H.M."/>
            <person name="Jang H."/>
            <person name="Lee J.H."/>
            <person name="Kim S.J."/>
            <person name="Kwon K.K."/>
        </authorList>
    </citation>
    <scope>NUCLEOTIDE SEQUENCE [LARGE SCALE GENOMIC DNA]</scope>
    <source>
        <strain evidence="2 3">JCM 18290</strain>
    </source>
</reference>
<protein>
    <recommendedName>
        <fullName evidence="4">ABC transporter permease</fullName>
    </recommendedName>
</protein>
<accession>A0ABS5K5Z6</accession>
<name>A0ABS5K5Z6_9BACT</name>